<dbReference type="Proteomes" id="UP001151088">
    <property type="component" value="Unassembled WGS sequence"/>
</dbReference>
<dbReference type="PROSITE" id="PS51257">
    <property type="entry name" value="PROKAR_LIPOPROTEIN"/>
    <property type="match status" value="1"/>
</dbReference>
<protein>
    <submittedName>
        <fullName evidence="3">Esterase-like activity of phytase family protein</fullName>
    </submittedName>
</protein>
<evidence type="ECO:0000256" key="1">
    <source>
        <dbReference type="SAM" id="SignalP"/>
    </source>
</evidence>
<feature type="chain" id="PRO_5040984377" evidence="1">
    <location>
        <begin position="28"/>
        <end position="335"/>
    </location>
</feature>
<dbReference type="AlphaFoldDB" id="A0A9X2T6V3"/>
<dbReference type="PIRSF" id="PIRSF031900">
    <property type="entry name" value="UCP031900"/>
    <property type="match status" value="1"/>
</dbReference>
<dbReference type="InterPro" id="IPR014567">
    <property type="entry name" value="UCP031900"/>
</dbReference>
<evidence type="ECO:0000313" key="4">
    <source>
        <dbReference type="Proteomes" id="UP001151088"/>
    </source>
</evidence>
<gene>
    <name evidence="3" type="ORF">NVS89_17045</name>
</gene>
<evidence type="ECO:0000313" key="3">
    <source>
        <dbReference type="EMBL" id="MCS0496809.1"/>
    </source>
</evidence>
<dbReference type="RefSeq" id="WP_258733969.1">
    <property type="nucleotide sequence ID" value="NZ_JANTHZ010000008.1"/>
</dbReference>
<feature type="domain" description="Phytase-like" evidence="2">
    <location>
        <begin position="68"/>
        <end position="320"/>
    </location>
</feature>
<dbReference type="InterPro" id="IPR027372">
    <property type="entry name" value="Phytase-like_dom"/>
</dbReference>
<keyword evidence="4" id="KW-1185">Reference proteome</keyword>
<evidence type="ECO:0000259" key="2">
    <source>
        <dbReference type="Pfam" id="PF13449"/>
    </source>
</evidence>
<dbReference type="EMBL" id="JANTHZ010000008">
    <property type="protein sequence ID" value="MCS0496809.1"/>
    <property type="molecule type" value="Genomic_DNA"/>
</dbReference>
<comment type="caution">
    <text evidence="3">The sequence shown here is derived from an EMBL/GenBank/DDBJ whole genome shotgun (WGS) entry which is preliminary data.</text>
</comment>
<reference evidence="3" key="1">
    <citation type="submission" date="2022-08" db="EMBL/GenBank/DDBJ databases">
        <authorList>
            <person name="Li F."/>
        </authorList>
    </citation>
    <scope>NUCLEOTIDE SEQUENCE</scope>
    <source>
        <strain evidence="3">MQZ15Z-1</strain>
    </source>
</reference>
<accession>A0A9X2T6V3</accession>
<proteinExistence type="predicted"/>
<keyword evidence="1" id="KW-0732">Signal</keyword>
<sequence length="335" mass="35712">MRFAVRPRALRAILSAAWLAAGTLACAAQSVPVEITSTPIRRFDASGAIEFGALRFLGGLVLTSPAPDFGGISGMSIDPDGAGFLAVTDHGYWLKARIGTQDGRPTGISDAFMAPMLGKNRQPLAKSGRRDVESLTRTPSGYAVGIERKQEIWLFPDDAPLTTAGRPLVTGAPLAALGSNEGIEALIAPPDGTPAALVAIAEQSPTDPATLPGFLFRSLDRATLAGTFSIARDDEFSATDAAISDDGMVYLLERRFDLMRGVAMRIRRFPLSEVKPGAQIVGETLITANRAASIDNMEAIGLSRDEEGRLIITLLSDDNFSMLQRTLLLRFAVLR</sequence>
<name>A0A9X2T6V3_9HYPH</name>
<feature type="signal peptide" evidence="1">
    <location>
        <begin position="1"/>
        <end position="27"/>
    </location>
</feature>
<dbReference type="Pfam" id="PF13449">
    <property type="entry name" value="Phytase-like"/>
    <property type="match status" value="1"/>
</dbReference>
<organism evidence="3 4">
    <name type="scientific">Ancylobacter mangrovi</name>
    <dbReference type="NCBI Taxonomy" id="2972472"/>
    <lineage>
        <taxon>Bacteria</taxon>
        <taxon>Pseudomonadati</taxon>
        <taxon>Pseudomonadota</taxon>
        <taxon>Alphaproteobacteria</taxon>
        <taxon>Hyphomicrobiales</taxon>
        <taxon>Xanthobacteraceae</taxon>
        <taxon>Ancylobacter</taxon>
    </lineage>
</organism>